<name>A0A6F8T1T7_9GAMM</name>
<organism evidence="1 2">
    <name type="scientific">Legionella antarctica</name>
    <dbReference type="NCBI Taxonomy" id="2708020"/>
    <lineage>
        <taxon>Bacteria</taxon>
        <taxon>Pseudomonadati</taxon>
        <taxon>Pseudomonadota</taxon>
        <taxon>Gammaproteobacteria</taxon>
        <taxon>Legionellales</taxon>
        <taxon>Legionellaceae</taxon>
        <taxon>Legionella</taxon>
    </lineage>
</organism>
<reference evidence="1" key="1">
    <citation type="journal article" date="2020" name="Microbiol. Resour. Announc.">
        <title>Complete Genome Sequence of Novel Psychrotolerant Legionella Strain TUM19329, Isolated from Antarctic Lake Sediment.</title>
        <authorList>
            <person name="Shimada S."/>
            <person name="Nakai R."/>
            <person name="Aoki K."/>
            <person name="Shimoeda N."/>
            <person name="Ohno G."/>
            <person name="Miyazaki Y."/>
            <person name="Kudoh S."/>
            <person name="Imura S."/>
            <person name="Watanabe K."/>
            <person name="Ishii Y."/>
            <person name="Tateda K."/>
        </authorList>
    </citation>
    <scope>NUCLEOTIDE SEQUENCE [LARGE SCALE GENOMIC DNA]</scope>
    <source>
        <strain evidence="1">TUM19329</strain>
    </source>
</reference>
<protein>
    <submittedName>
        <fullName evidence="1">Uncharacterized protein</fullName>
    </submittedName>
</protein>
<evidence type="ECO:0000313" key="1">
    <source>
        <dbReference type="EMBL" id="BCA94137.1"/>
    </source>
</evidence>
<dbReference type="Proteomes" id="UP000502894">
    <property type="component" value="Chromosome"/>
</dbReference>
<sequence length="73" mass="8449">MPLTLKILLENRAVDKGGYTIEFMLSDKRDRPAVLKFSKKASDPAGCLKKLTLINQVPKQQRWLEQALQWQNH</sequence>
<dbReference type="KEGG" id="lant:TUM19329_04980"/>
<dbReference type="RefSeq" id="WP_173236110.1">
    <property type="nucleotide sequence ID" value="NZ_AP022839.1"/>
</dbReference>
<dbReference type="EMBL" id="AP022839">
    <property type="protein sequence ID" value="BCA94137.1"/>
    <property type="molecule type" value="Genomic_DNA"/>
</dbReference>
<dbReference type="AlphaFoldDB" id="A0A6F8T1T7"/>
<evidence type="ECO:0000313" key="2">
    <source>
        <dbReference type="Proteomes" id="UP000502894"/>
    </source>
</evidence>
<gene>
    <name evidence="1" type="ORF">TUM19329_04980</name>
</gene>
<proteinExistence type="predicted"/>
<accession>A0A6F8T1T7</accession>
<keyword evidence="2" id="KW-1185">Reference proteome</keyword>